<accession>A0A1I7EAP7</accession>
<dbReference type="InterPro" id="IPR009962">
    <property type="entry name" value="DUF1488"/>
</dbReference>
<dbReference type="EMBL" id="FPBH01000015">
    <property type="protein sequence ID" value="SFU20933.1"/>
    <property type="molecule type" value="Genomic_DNA"/>
</dbReference>
<evidence type="ECO:0000313" key="1">
    <source>
        <dbReference type="EMBL" id="SFU20933.1"/>
    </source>
</evidence>
<gene>
    <name evidence="1" type="ORF">SAMN05192563_1015147</name>
</gene>
<evidence type="ECO:0008006" key="3">
    <source>
        <dbReference type="Google" id="ProtNLM"/>
    </source>
</evidence>
<dbReference type="OrthoDB" id="9105893at2"/>
<reference evidence="1 2" key="1">
    <citation type="submission" date="2016-10" db="EMBL/GenBank/DDBJ databases">
        <authorList>
            <person name="de Groot N.N."/>
        </authorList>
    </citation>
    <scope>NUCLEOTIDE SEQUENCE [LARGE SCALE GENOMIC DNA]</scope>
    <source>
        <strain evidence="1 2">LMG 27731</strain>
    </source>
</reference>
<dbReference type="RefSeq" id="WP_093638191.1">
    <property type="nucleotide sequence ID" value="NZ_FPBH01000015.1"/>
</dbReference>
<dbReference type="Proteomes" id="UP000198844">
    <property type="component" value="Unassembled WGS sequence"/>
</dbReference>
<dbReference type="AlphaFoldDB" id="A0A1I7EAP7"/>
<name>A0A1I7EAP7_9BURK</name>
<protein>
    <recommendedName>
        <fullName evidence="3">DUF1488 domain-containing protein</fullName>
    </recommendedName>
</protein>
<dbReference type="Pfam" id="PF07369">
    <property type="entry name" value="DUF1488"/>
    <property type="match status" value="1"/>
</dbReference>
<sequence>MDVLDFVPSVSSDGSKITFRLSERIGSEECAITRKALEAHFWLSPGADASRMLKTFADGRNRIAAIAERKMRARPDQPVQLTSDDFITKR</sequence>
<organism evidence="1 2">
    <name type="scientific">Paraburkholderia aspalathi</name>
    <dbReference type="NCBI Taxonomy" id="1324617"/>
    <lineage>
        <taxon>Bacteria</taxon>
        <taxon>Pseudomonadati</taxon>
        <taxon>Pseudomonadota</taxon>
        <taxon>Betaproteobacteria</taxon>
        <taxon>Burkholderiales</taxon>
        <taxon>Burkholderiaceae</taxon>
        <taxon>Paraburkholderia</taxon>
    </lineage>
</organism>
<evidence type="ECO:0000313" key="2">
    <source>
        <dbReference type="Proteomes" id="UP000198844"/>
    </source>
</evidence>
<proteinExistence type="predicted"/>